<proteinExistence type="predicted"/>
<protein>
    <submittedName>
        <fullName evidence="1">Uncharacterized protein</fullName>
    </submittedName>
</protein>
<evidence type="ECO:0000313" key="1">
    <source>
        <dbReference type="EMBL" id="KAK8522683.1"/>
    </source>
</evidence>
<comment type="caution">
    <text evidence="1">The sequence shown here is derived from an EMBL/GenBank/DDBJ whole genome shotgun (WGS) entry which is preliminary data.</text>
</comment>
<sequence length="116" mass="13377">MIYALVFLRMNLESGIAANEEEALDLHFMEMSRINREEVGIIELGIDPFGLLKHLFIDNFDPNKILYKFITSLNDQGETQFALYACLNDQKKKIPQESQQILVAETENTFHAILEN</sequence>
<evidence type="ECO:0000313" key="2">
    <source>
        <dbReference type="Proteomes" id="UP001472677"/>
    </source>
</evidence>
<accession>A0ABR2CSE4</accession>
<keyword evidence="2" id="KW-1185">Reference proteome</keyword>
<dbReference type="EMBL" id="JBBPBM010000045">
    <property type="protein sequence ID" value="KAK8522683.1"/>
    <property type="molecule type" value="Genomic_DNA"/>
</dbReference>
<gene>
    <name evidence="1" type="ORF">V6N12_056384</name>
</gene>
<organism evidence="1 2">
    <name type="scientific">Hibiscus sabdariffa</name>
    <name type="common">roselle</name>
    <dbReference type="NCBI Taxonomy" id="183260"/>
    <lineage>
        <taxon>Eukaryota</taxon>
        <taxon>Viridiplantae</taxon>
        <taxon>Streptophyta</taxon>
        <taxon>Embryophyta</taxon>
        <taxon>Tracheophyta</taxon>
        <taxon>Spermatophyta</taxon>
        <taxon>Magnoliopsida</taxon>
        <taxon>eudicotyledons</taxon>
        <taxon>Gunneridae</taxon>
        <taxon>Pentapetalae</taxon>
        <taxon>rosids</taxon>
        <taxon>malvids</taxon>
        <taxon>Malvales</taxon>
        <taxon>Malvaceae</taxon>
        <taxon>Malvoideae</taxon>
        <taxon>Hibiscus</taxon>
    </lineage>
</organism>
<dbReference type="Proteomes" id="UP001472677">
    <property type="component" value="Unassembled WGS sequence"/>
</dbReference>
<reference evidence="1 2" key="1">
    <citation type="journal article" date="2024" name="G3 (Bethesda)">
        <title>Genome assembly of Hibiscus sabdariffa L. provides insights into metabolisms of medicinal natural products.</title>
        <authorList>
            <person name="Kim T."/>
        </authorList>
    </citation>
    <scope>NUCLEOTIDE SEQUENCE [LARGE SCALE GENOMIC DNA]</scope>
    <source>
        <strain evidence="1">TK-2024</strain>
        <tissue evidence="1">Old leaves</tissue>
    </source>
</reference>
<name>A0ABR2CSE4_9ROSI</name>